<proteinExistence type="predicted"/>
<dbReference type="PANTHER" id="PTHR38471">
    <property type="entry name" value="FOUR HELIX BUNDLE PROTEIN"/>
    <property type="match status" value="1"/>
</dbReference>
<dbReference type="RefSeq" id="WP_105042600.1">
    <property type="nucleotide sequence ID" value="NZ_MQWA01000001.1"/>
</dbReference>
<dbReference type="Pfam" id="PF05635">
    <property type="entry name" value="23S_rRNA_IVP"/>
    <property type="match status" value="1"/>
</dbReference>
<protein>
    <submittedName>
        <fullName evidence="1">Four helix bundle protein</fullName>
    </submittedName>
</protein>
<dbReference type="Proteomes" id="UP000239907">
    <property type="component" value="Unassembled WGS sequence"/>
</dbReference>
<evidence type="ECO:0000313" key="2">
    <source>
        <dbReference type="Proteomes" id="UP000239907"/>
    </source>
</evidence>
<dbReference type="OrthoDB" id="160990at2"/>
<dbReference type="NCBIfam" id="TIGR02436">
    <property type="entry name" value="four helix bundle protein"/>
    <property type="match status" value="1"/>
</dbReference>
<name>A0A2S7U0R5_9BACT</name>
<reference evidence="1 2" key="1">
    <citation type="submission" date="2016-12" db="EMBL/GenBank/DDBJ databases">
        <title>Study of bacterial adaptation to deep sea.</title>
        <authorList>
            <person name="Song J."/>
            <person name="Yoshizawa S."/>
            <person name="Kogure K."/>
        </authorList>
    </citation>
    <scope>NUCLEOTIDE SEQUENCE [LARGE SCALE GENOMIC DNA]</scope>
    <source>
        <strain evidence="1 2">SAORIC-165</strain>
    </source>
</reference>
<organism evidence="1 2">
    <name type="scientific">Rubritalea profundi</name>
    <dbReference type="NCBI Taxonomy" id="1658618"/>
    <lineage>
        <taxon>Bacteria</taxon>
        <taxon>Pseudomonadati</taxon>
        <taxon>Verrucomicrobiota</taxon>
        <taxon>Verrucomicrobiia</taxon>
        <taxon>Verrucomicrobiales</taxon>
        <taxon>Rubritaleaceae</taxon>
        <taxon>Rubritalea</taxon>
    </lineage>
</organism>
<dbReference type="PANTHER" id="PTHR38471:SF2">
    <property type="entry name" value="FOUR HELIX BUNDLE PROTEIN"/>
    <property type="match status" value="1"/>
</dbReference>
<dbReference type="EMBL" id="MQWA01000001">
    <property type="protein sequence ID" value="PQJ28097.1"/>
    <property type="molecule type" value="Genomic_DNA"/>
</dbReference>
<comment type="caution">
    <text evidence="1">The sequence shown here is derived from an EMBL/GenBank/DDBJ whole genome shotgun (WGS) entry which is preliminary data.</text>
</comment>
<dbReference type="AlphaFoldDB" id="A0A2S7U0R5"/>
<dbReference type="Gene3D" id="1.20.1440.60">
    <property type="entry name" value="23S rRNA-intervening sequence"/>
    <property type="match status" value="1"/>
</dbReference>
<dbReference type="CDD" id="cd16377">
    <property type="entry name" value="23S_rRNA_IVP_like"/>
    <property type="match status" value="1"/>
</dbReference>
<sequence>MKVERFEDMIAWKKARGLTSSIYKLTGEPPLNKDFGLIDQIRRASGSIMHNIAEGFDAGSNAEFIRFLRYSYRSASEVQSQLYIMSDVHDLDDKTFKELYEAATEIKKVISGLIGYLLKKK</sequence>
<accession>A0A2S7U0R5</accession>
<gene>
    <name evidence="1" type="ORF">BSZ32_05990</name>
</gene>
<dbReference type="SUPFAM" id="SSF158446">
    <property type="entry name" value="IVS-encoded protein-like"/>
    <property type="match status" value="1"/>
</dbReference>
<dbReference type="InterPro" id="IPR012657">
    <property type="entry name" value="23S_rRNA-intervening_sequence"/>
</dbReference>
<evidence type="ECO:0000313" key="1">
    <source>
        <dbReference type="EMBL" id="PQJ28097.1"/>
    </source>
</evidence>
<keyword evidence="2" id="KW-1185">Reference proteome</keyword>
<dbReference type="InterPro" id="IPR036583">
    <property type="entry name" value="23S_rRNA_IVS_sf"/>
</dbReference>